<keyword evidence="22" id="KW-1185">Reference proteome</keyword>
<dbReference type="EC" id="2.7.13.3" evidence="4"/>
<dbReference type="Gene3D" id="3.30.565.10">
    <property type="entry name" value="Histidine kinase-like ATPase, C-terminal domain"/>
    <property type="match status" value="1"/>
</dbReference>
<comment type="caution">
    <text evidence="21">The sequence shown here is derived from an EMBL/GenBank/DDBJ whole genome shotgun (WGS) entry which is preliminary data.</text>
</comment>
<comment type="cofactor">
    <cofactor evidence="2">
        <name>[4Fe-4S] cluster</name>
        <dbReference type="ChEBI" id="CHEBI:49883"/>
    </cofactor>
</comment>
<keyword evidence="14" id="KW-0408">Iron</keyword>
<dbReference type="GO" id="GO:0046983">
    <property type="term" value="F:protein dimerization activity"/>
    <property type="evidence" value="ECO:0007669"/>
    <property type="project" value="InterPro"/>
</dbReference>
<evidence type="ECO:0000256" key="2">
    <source>
        <dbReference type="ARBA" id="ARBA00001966"/>
    </source>
</evidence>
<dbReference type="SMART" id="SM00387">
    <property type="entry name" value="HATPase_c"/>
    <property type="match status" value="1"/>
</dbReference>
<dbReference type="PROSITE" id="PS50109">
    <property type="entry name" value="HIS_KIN"/>
    <property type="match status" value="1"/>
</dbReference>
<dbReference type="GO" id="GO:0005737">
    <property type="term" value="C:cytoplasm"/>
    <property type="evidence" value="ECO:0007669"/>
    <property type="project" value="UniProtKB-SubCell"/>
</dbReference>
<evidence type="ECO:0000256" key="7">
    <source>
        <dbReference type="ARBA" id="ARBA00022490"/>
    </source>
</evidence>
<evidence type="ECO:0000259" key="20">
    <source>
        <dbReference type="PROSITE" id="PS50109"/>
    </source>
</evidence>
<evidence type="ECO:0000256" key="15">
    <source>
        <dbReference type="ARBA" id="ARBA00023012"/>
    </source>
</evidence>
<dbReference type="InterPro" id="IPR003594">
    <property type="entry name" value="HATPase_dom"/>
</dbReference>
<evidence type="ECO:0000256" key="3">
    <source>
        <dbReference type="ARBA" id="ARBA00004496"/>
    </source>
</evidence>
<dbReference type="GO" id="GO:0046872">
    <property type="term" value="F:metal ion binding"/>
    <property type="evidence" value="ECO:0007669"/>
    <property type="project" value="UniProtKB-KW"/>
</dbReference>
<dbReference type="SMART" id="SM00028">
    <property type="entry name" value="TPR"/>
    <property type="match status" value="4"/>
</dbReference>
<comment type="function">
    <text evidence="17">Member of the two-component regulatory system NreB/NreC involved in the control of dissimilatory nitrate/nitrite reduction in response to oxygen. NreB functions as a direct oxygen sensor histidine kinase which is autophosphorylated, in the absence of oxygen, probably at the conserved histidine residue, and transfers its phosphate group probably to a conserved aspartate residue of NreC. NreB/NreC activates the expression of the nitrate (narGHJI) and nitrite (nir) reductase operons, as well as the putative nitrate transporter gene narT.</text>
</comment>
<dbReference type="GO" id="GO:0005524">
    <property type="term" value="F:ATP binding"/>
    <property type="evidence" value="ECO:0007669"/>
    <property type="project" value="UniProtKB-KW"/>
</dbReference>
<dbReference type="InterPro" id="IPR004358">
    <property type="entry name" value="Sig_transdc_His_kin-like_C"/>
</dbReference>
<dbReference type="GO" id="GO:0016020">
    <property type="term" value="C:membrane"/>
    <property type="evidence" value="ECO:0007669"/>
    <property type="project" value="InterPro"/>
</dbReference>
<dbReference type="SUPFAM" id="SSF55874">
    <property type="entry name" value="ATPase domain of HSP90 chaperone/DNA topoisomerase II/histidine kinase"/>
    <property type="match status" value="1"/>
</dbReference>
<organism evidence="21 22">
    <name type="scientific">Chryseobacterium defluvii</name>
    <dbReference type="NCBI Taxonomy" id="160396"/>
    <lineage>
        <taxon>Bacteria</taxon>
        <taxon>Pseudomonadati</taxon>
        <taxon>Bacteroidota</taxon>
        <taxon>Flavobacteriia</taxon>
        <taxon>Flavobacteriales</taxon>
        <taxon>Weeksellaceae</taxon>
        <taxon>Chryseobacterium group</taxon>
        <taxon>Chryseobacterium</taxon>
    </lineage>
</organism>
<dbReference type="Pfam" id="PF02518">
    <property type="entry name" value="HATPase_c"/>
    <property type="match status" value="1"/>
</dbReference>
<dbReference type="PANTHER" id="PTHR24421">
    <property type="entry name" value="NITRATE/NITRITE SENSOR PROTEIN NARX-RELATED"/>
    <property type="match status" value="1"/>
</dbReference>
<keyword evidence="7" id="KW-0963">Cytoplasm</keyword>
<gene>
    <name evidence="21" type="ORF">HNP38_003620</name>
</gene>
<dbReference type="Pfam" id="PF07730">
    <property type="entry name" value="HisKA_3"/>
    <property type="match status" value="1"/>
</dbReference>
<dbReference type="Gene3D" id="1.20.5.1930">
    <property type="match status" value="1"/>
</dbReference>
<keyword evidence="11" id="KW-0547">Nucleotide-binding</keyword>
<accession>A0A840KJS1</accession>
<dbReference type="PANTHER" id="PTHR24421:SF10">
    <property type="entry name" value="NITRATE_NITRITE SENSOR PROTEIN NARQ"/>
    <property type="match status" value="1"/>
</dbReference>
<evidence type="ECO:0000256" key="16">
    <source>
        <dbReference type="ARBA" id="ARBA00023014"/>
    </source>
</evidence>
<evidence type="ECO:0000256" key="14">
    <source>
        <dbReference type="ARBA" id="ARBA00023004"/>
    </source>
</evidence>
<feature type="transmembrane region" description="Helical" evidence="19">
    <location>
        <begin position="374"/>
        <end position="393"/>
    </location>
</feature>
<keyword evidence="10" id="KW-0479">Metal-binding</keyword>
<evidence type="ECO:0000256" key="9">
    <source>
        <dbReference type="ARBA" id="ARBA00022679"/>
    </source>
</evidence>
<dbReference type="RefSeq" id="WP_184192054.1">
    <property type="nucleotide sequence ID" value="NZ_JACHLE010000009.1"/>
</dbReference>
<keyword evidence="12 21" id="KW-0418">Kinase</keyword>
<dbReference type="CDD" id="cd16917">
    <property type="entry name" value="HATPase_UhpB-NarQ-NarX-like"/>
    <property type="match status" value="1"/>
</dbReference>
<evidence type="ECO:0000256" key="18">
    <source>
        <dbReference type="ARBA" id="ARBA00030800"/>
    </source>
</evidence>
<dbReference type="InterPro" id="IPR005467">
    <property type="entry name" value="His_kinase_dom"/>
</dbReference>
<dbReference type="InterPro" id="IPR011712">
    <property type="entry name" value="Sig_transdc_His_kin_sub3_dim/P"/>
</dbReference>
<keyword evidence="16" id="KW-0411">Iron-sulfur</keyword>
<dbReference type="Proteomes" id="UP000592180">
    <property type="component" value="Unassembled WGS sequence"/>
</dbReference>
<protein>
    <recommendedName>
        <fullName evidence="5">Oxygen sensor histidine kinase NreB</fullName>
        <ecNumber evidence="4">2.7.13.3</ecNumber>
    </recommendedName>
    <alternativeName>
        <fullName evidence="18">Nitrogen regulation protein B</fullName>
    </alternativeName>
</protein>
<evidence type="ECO:0000256" key="6">
    <source>
        <dbReference type="ARBA" id="ARBA00022485"/>
    </source>
</evidence>
<dbReference type="GO" id="GO:0000155">
    <property type="term" value="F:phosphorelay sensor kinase activity"/>
    <property type="evidence" value="ECO:0007669"/>
    <property type="project" value="InterPro"/>
</dbReference>
<evidence type="ECO:0000256" key="19">
    <source>
        <dbReference type="SAM" id="Phobius"/>
    </source>
</evidence>
<feature type="domain" description="Histidine kinase" evidence="20">
    <location>
        <begin position="458"/>
        <end position="616"/>
    </location>
</feature>
<comment type="catalytic activity">
    <reaction evidence="1">
        <text>ATP + protein L-histidine = ADP + protein N-phospho-L-histidine.</text>
        <dbReference type="EC" id="2.7.13.3"/>
    </reaction>
</comment>
<dbReference type="GO" id="GO:0051539">
    <property type="term" value="F:4 iron, 4 sulfur cluster binding"/>
    <property type="evidence" value="ECO:0007669"/>
    <property type="project" value="UniProtKB-KW"/>
</dbReference>
<evidence type="ECO:0000256" key="11">
    <source>
        <dbReference type="ARBA" id="ARBA00022741"/>
    </source>
</evidence>
<evidence type="ECO:0000256" key="17">
    <source>
        <dbReference type="ARBA" id="ARBA00024827"/>
    </source>
</evidence>
<evidence type="ECO:0000256" key="8">
    <source>
        <dbReference type="ARBA" id="ARBA00022553"/>
    </source>
</evidence>
<keyword evidence="19" id="KW-1133">Transmembrane helix</keyword>
<evidence type="ECO:0000256" key="13">
    <source>
        <dbReference type="ARBA" id="ARBA00022840"/>
    </source>
</evidence>
<name>A0A840KJS1_9FLAO</name>
<evidence type="ECO:0000256" key="12">
    <source>
        <dbReference type="ARBA" id="ARBA00022777"/>
    </source>
</evidence>
<comment type="subcellular location">
    <subcellularLocation>
        <location evidence="3">Cytoplasm</location>
    </subcellularLocation>
</comment>
<dbReference type="InterPro" id="IPR036890">
    <property type="entry name" value="HATPase_C_sf"/>
</dbReference>
<evidence type="ECO:0000256" key="1">
    <source>
        <dbReference type="ARBA" id="ARBA00000085"/>
    </source>
</evidence>
<keyword evidence="15" id="KW-0902">Two-component regulatory system</keyword>
<evidence type="ECO:0000313" key="22">
    <source>
        <dbReference type="Proteomes" id="UP000592180"/>
    </source>
</evidence>
<dbReference type="InterPro" id="IPR050482">
    <property type="entry name" value="Sensor_HK_TwoCompSys"/>
</dbReference>
<keyword evidence="19" id="KW-0812">Transmembrane</keyword>
<evidence type="ECO:0000313" key="21">
    <source>
        <dbReference type="EMBL" id="MBB4808278.1"/>
    </source>
</evidence>
<keyword evidence="6" id="KW-0004">4Fe-4S</keyword>
<keyword evidence="8" id="KW-0597">Phosphoprotein</keyword>
<dbReference type="Gene3D" id="1.25.40.10">
    <property type="entry name" value="Tetratricopeptide repeat domain"/>
    <property type="match status" value="2"/>
</dbReference>
<dbReference type="EMBL" id="JACHLE010000009">
    <property type="protein sequence ID" value="MBB4808278.1"/>
    <property type="molecule type" value="Genomic_DNA"/>
</dbReference>
<dbReference type="InterPro" id="IPR011990">
    <property type="entry name" value="TPR-like_helical_dom_sf"/>
</dbReference>
<keyword evidence="19" id="KW-0472">Membrane</keyword>
<keyword evidence="9" id="KW-0808">Transferase</keyword>
<evidence type="ECO:0000256" key="4">
    <source>
        <dbReference type="ARBA" id="ARBA00012438"/>
    </source>
</evidence>
<sequence>MKYLYCICLFFLFSVYQSQDKDAVLDKWIDKFSRTVQSNPDSAYYYITYAKVLSERNNNNYYMARCVYNYGWYYYLRQDFKKSRSYVLQSLPYAEKSNNYKIISRAYNLMGLIEKEYEKPSEALRQFLHSLQVSEKYNLYDLQSKALCNIGALYSHQKDTLNALSYYKKAEQIALRDNIKSELLSIYNNIAILQKDLKQMVFYINKANVIAIEIDDKNAQFNNFINLAAKYPVKTHQKEILQCLQQAEMIANESKDKEKAYLVSHNLGGYYLDTHKPEQALVYYKKALGLSKGIEADHRIGLYNKLSETYFILNNYRDAYLFKEKYQALNDSIFNLEKNKEFTEIQTKYEVEKKNLKINLLIQEKKIEENKKHLYLLIGIVLFLASLGLFFFFRHRIKTQQLLSKKEQELKRILGIVEGQDVERNRIAKDIHDGVGGKLAGIHLQLTERNISINDLGIHKEVEKLADVFQELRAISHNLSSNYISDRDLETLLYQLQQEYHKRESIELEILIYPENLLKNITAEQKHQLYRIVQEALTNISKHAKATFVTINITQYSNGISVIIEDDGIGFDTQEQAKGIGLKNIEERVTLLRGTLTIDSHIGKGSSILIEIPHTA</sequence>
<dbReference type="InterPro" id="IPR019734">
    <property type="entry name" value="TPR_rpt"/>
</dbReference>
<dbReference type="SUPFAM" id="SSF48452">
    <property type="entry name" value="TPR-like"/>
    <property type="match status" value="2"/>
</dbReference>
<evidence type="ECO:0000256" key="10">
    <source>
        <dbReference type="ARBA" id="ARBA00022723"/>
    </source>
</evidence>
<evidence type="ECO:0000256" key="5">
    <source>
        <dbReference type="ARBA" id="ARBA00017322"/>
    </source>
</evidence>
<proteinExistence type="predicted"/>
<keyword evidence="13" id="KW-0067">ATP-binding</keyword>
<reference evidence="21 22" key="1">
    <citation type="submission" date="2020-08" db="EMBL/GenBank/DDBJ databases">
        <title>Functional genomics of gut bacteria from endangered species of beetles.</title>
        <authorList>
            <person name="Carlos-Shanley C."/>
        </authorList>
    </citation>
    <scope>NUCLEOTIDE SEQUENCE [LARGE SCALE GENOMIC DNA]</scope>
    <source>
        <strain evidence="21 22">S00151</strain>
    </source>
</reference>
<dbReference type="PRINTS" id="PR00344">
    <property type="entry name" value="BCTRLSENSOR"/>
</dbReference>
<dbReference type="AlphaFoldDB" id="A0A840KJS1"/>